<proteinExistence type="inferred from homology"/>
<keyword evidence="10" id="KW-0915">Sodium</keyword>
<comment type="subcellular location">
    <subcellularLocation>
        <location evidence="1 10">Cell membrane</location>
        <topology evidence="1 10">Multi-pass membrane protein</topology>
    </subcellularLocation>
</comment>
<accession>A0ABY5KXI5</accession>
<name>A0ABY5KXI5_9CELL</name>
<dbReference type="PANTHER" id="PTHR28259:SF1">
    <property type="entry name" value="FLUORIDE EXPORT PROTEIN 1-RELATED"/>
    <property type="match status" value="1"/>
</dbReference>
<evidence type="ECO:0000256" key="4">
    <source>
        <dbReference type="ARBA" id="ARBA00022989"/>
    </source>
</evidence>
<keyword evidence="10" id="KW-0813">Transport</keyword>
<dbReference type="RefSeq" id="WP_227570722.1">
    <property type="nucleotide sequence ID" value="NZ_CP101988.1"/>
</dbReference>
<comment type="similarity">
    <text evidence="7 10">Belongs to the fluoride channel Fluc/FEX (TC 1.A.43) family.</text>
</comment>
<keyword evidence="3 10" id="KW-0812">Transmembrane</keyword>
<reference evidence="11 12" key="1">
    <citation type="submission" date="2022-07" db="EMBL/GenBank/DDBJ databases">
        <title>Novel species in genus cellulomonas.</title>
        <authorList>
            <person name="Ye L."/>
        </authorList>
    </citation>
    <scope>NUCLEOTIDE SEQUENCE [LARGE SCALE GENOMIC DNA]</scope>
    <source>
        <strain evidence="12">zg-Y338</strain>
    </source>
</reference>
<feature type="binding site" evidence="10">
    <location>
        <position position="80"/>
    </location>
    <ligand>
        <name>Na(+)</name>
        <dbReference type="ChEBI" id="CHEBI:29101"/>
        <note>structural</note>
    </ligand>
</feature>
<feature type="transmembrane region" description="Helical" evidence="10">
    <location>
        <begin position="37"/>
        <end position="58"/>
    </location>
</feature>
<evidence type="ECO:0000313" key="11">
    <source>
        <dbReference type="EMBL" id="UUI74563.1"/>
    </source>
</evidence>
<dbReference type="InterPro" id="IPR003691">
    <property type="entry name" value="FluC"/>
</dbReference>
<sequence>MSRSLAYLLVGVGGAVGGLLRWGATTVVDEAAGAFPWTTFTVNMVGAFALGLLVVGIVGRRQAPPWVRTALGTGLLGGFTTFSAYAHAVDVLATGGEVGTAMAYLVSSVLVGVAAAGAGAAVGARLPARRRRAGDSPTTAHGWSK</sequence>
<dbReference type="Pfam" id="PF02537">
    <property type="entry name" value="CRCB"/>
    <property type="match status" value="1"/>
</dbReference>
<keyword evidence="10" id="KW-0479">Metal-binding</keyword>
<evidence type="ECO:0000256" key="3">
    <source>
        <dbReference type="ARBA" id="ARBA00022692"/>
    </source>
</evidence>
<comment type="activity regulation">
    <text evidence="10">Na(+) is not transported, but it plays an essential structural role and its presence is essential for fluoride channel function.</text>
</comment>
<organism evidence="11 12">
    <name type="scientific">Cellulomonas chengniuliangii</name>
    <dbReference type="NCBI Taxonomy" id="2968084"/>
    <lineage>
        <taxon>Bacteria</taxon>
        <taxon>Bacillati</taxon>
        <taxon>Actinomycetota</taxon>
        <taxon>Actinomycetes</taxon>
        <taxon>Micrococcales</taxon>
        <taxon>Cellulomonadaceae</taxon>
        <taxon>Cellulomonas</taxon>
    </lineage>
</organism>
<keyword evidence="5 10" id="KW-0472">Membrane</keyword>
<comment type="catalytic activity">
    <reaction evidence="8">
        <text>fluoride(in) = fluoride(out)</text>
        <dbReference type="Rhea" id="RHEA:76159"/>
        <dbReference type="ChEBI" id="CHEBI:17051"/>
    </reaction>
    <physiologicalReaction direction="left-to-right" evidence="8">
        <dbReference type="Rhea" id="RHEA:76160"/>
    </physiologicalReaction>
</comment>
<dbReference type="HAMAP" id="MF_00454">
    <property type="entry name" value="FluC"/>
    <property type="match status" value="1"/>
</dbReference>
<gene>
    <name evidence="10" type="primary">fluC</name>
    <name evidence="10" type="synonym">crcB</name>
    <name evidence="11" type="ORF">NP064_12260</name>
</gene>
<evidence type="ECO:0000256" key="1">
    <source>
        <dbReference type="ARBA" id="ARBA00004651"/>
    </source>
</evidence>
<comment type="function">
    <text evidence="9 10">Fluoride-specific ion channel. Important for reducing fluoride concentration in the cell, thus reducing its toxicity.</text>
</comment>
<feature type="transmembrane region" description="Helical" evidence="10">
    <location>
        <begin position="101"/>
        <end position="122"/>
    </location>
</feature>
<evidence type="ECO:0000256" key="7">
    <source>
        <dbReference type="ARBA" id="ARBA00035120"/>
    </source>
</evidence>
<dbReference type="PANTHER" id="PTHR28259">
    <property type="entry name" value="FLUORIDE EXPORT PROTEIN 1-RELATED"/>
    <property type="match status" value="1"/>
</dbReference>
<evidence type="ECO:0000256" key="5">
    <source>
        <dbReference type="ARBA" id="ARBA00023136"/>
    </source>
</evidence>
<evidence type="ECO:0000256" key="2">
    <source>
        <dbReference type="ARBA" id="ARBA00022475"/>
    </source>
</evidence>
<feature type="binding site" evidence="10">
    <location>
        <position position="77"/>
    </location>
    <ligand>
        <name>Na(+)</name>
        <dbReference type="ChEBI" id="CHEBI:29101"/>
        <note>structural</note>
    </ligand>
</feature>
<dbReference type="EMBL" id="CP101988">
    <property type="protein sequence ID" value="UUI74563.1"/>
    <property type="molecule type" value="Genomic_DNA"/>
</dbReference>
<keyword evidence="4 10" id="KW-1133">Transmembrane helix</keyword>
<keyword evidence="2 10" id="KW-1003">Cell membrane</keyword>
<evidence type="ECO:0000313" key="12">
    <source>
        <dbReference type="Proteomes" id="UP001316189"/>
    </source>
</evidence>
<dbReference type="Proteomes" id="UP001316189">
    <property type="component" value="Chromosome"/>
</dbReference>
<feature type="transmembrane region" description="Helical" evidence="10">
    <location>
        <begin position="70"/>
        <end position="89"/>
    </location>
</feature>
<keyword evidence="10" id="KW-0406">Ion transport</keyword>
<protein>
    <recommendedName>
        <fullName evidence="10">Fluoride-specific ion channel FluC</fullName>
    </recommendedName>
</protein>
<evidence type="ECO:0000256" key="9">
    <source>
        <dbReference type="ARBA" id="ARBA00049940"/>
    </source>
</evidence>
<evidence type="ECO:0000256" key="10">
    <source>
        <dbReference type="HAMAP-Rule" id="MF_00454"/>
    </source>
</evidence>
<evidence type="ECO:0000256" key="8">
    <source>
        <dbReference type="ARBA" id="ARBA00035585"/>
    </source>
</evidence>
<keyword evidence="6 10" id="KW-0407">Ion channel</keyword>
<keyword evidence="12" id="KW-1185">Reference proteome</keyword>
<evidence type="ECO:0000256" key="6">
    <source>
        <dbReference type="ARBA" id="ARBA00023303"/>
    </source>
</evidence>